<gene>
    <name evidence="1" type="ORF">DAEQUDRAFT_637229</name>
</gene>
<dbReference type="Pfam" id="PF18758">
    <property type="entry name" value="KDZ"/>
    <property type="match status" value="1"/>
</dbReference>
<dbReference type="STRING" id="1314783.A0A165LJM7"/>
<dbReference type="Proteomes" id="UP000076727">
    <property type="component" value="Unassembled WGS sequence"/>
</dbReference>
<dbReference type="PANTHER" id="PTHR33096:SF1">
    <property type="entry name" value="CXC1-LIKE CYSTEINE CLUSTER ASSOCIATED WITH KDZ TRANSPOSASES DOMAIN-CONTAINING PROTEIN"/>
    <property type="match status" value="1"/>
</dbReference>
<dbReference type="PANTHER" id="PTHR33096">
    <property type="entry name" value="CXC2 DOMAIN-CONTAINING PROTEIN"/>
    <property type="match status" value="1"/>
</dbReference>
<name>A0A165LJM7_9APHY</name>
<dbReference type="AlphaFoldDB" id="A0A165LJM7"/>
<dbReference type="EMBL" id="KV429126">
    <property type="protein sequence ID" value="KZT64504.1"/>
    <property type="molecule type" value="Genomic_DNA"/>
</dbReference>
<dbReference type="InterPro" id="IPR040521">
    <property type="entry name" value="KDZ"/>
</dbReference>
<organism evidence="1 2">
    <name type="scientific">Daedalea quercina L-15889</name>
    <dbReference type="NCBI Taxonomy" id="1314783"/>
    <lineage>
        <taxon>Eukaryota</taxon>
        <taxon>Fungi</taxon>
        <taxon>Dikarya</taxon>
        <taxon>Basidiomycota</taxon>
        <taxon>Agaricomycotina</taxon>
        <taxon>Agaricomycetes</taxon>
        <taxon>Polyporales</taxon>
        <taxon>Fomitopsis</taxon>
    </lineage>
</organism>
<evidence type="ECO:0000313" key="1">
    <source>
        <dbReference type="EMBL" id="KZT64504.1"/>
    </source>
</evidence>
<protein>
    <submittedName>
        <fullName evidence="1">Uncharacterized protein</fullName>
    </submittedName>
</protein>
<keyword evidence="2" id="KW-1185">Reference proteome</keyword>
<dbReference type="OrthoDB" id="2505969at2759"/>
<feature type="non-terminal residue" evidence="1">
    <location>
        <position position="1"/>
    </location>
</feature>
<evidence type="ECO:0000313" key="2">
    <source>
        <dbReference type="Proteomes" id="UP000076727"/>
    </source>
</evidence>
<feature type="non-terminal residue" evidence="1">
    <location>
        <position position="192"/>
    </location>
</feature>
<sequence length="192" mass="21871">KYLLAIIAKALDIFEGSNLVHYNIGCSFEGTIQCSSLGPSWLESGSRSCPNAFHGYSHSYDCQSQNHPNVLEGNGLEDGETLERVFSALNALAPVMHYASKYRRCMFIDEYFRQWDEEKYANMSLMIYNNYTQALEILNRDALSLTEAMESANVTLEEVTQWGIDETAYFKTLGQEKPWDVFAVAYVEKLQE</sequence>
<proteinExistence type="predicted"/>
<accession>A0A165LJM7</accession>
<reference evidence="1 2" key="1">
    <citation type="journal article" date="2016" name="Mol. Biol. Evol.">
        <title>Comparative Genomics of Early-Diverging Mushroom-Forming Fungi Provides Insights into the Origins of Lignocellulose Decay Capabilities.</title>
        <authorList>
            <person name="Nagy L.G."/>
            <person name="Riley R."/>
            <person name="Tritt A."/>
            <person name="Adam C."/>
            <person name="Daum C."/>
            <person name="Floudas D."/>
            <person name="Sun H."/>
            <person name="Yadav J.S."/>
            <person name="Pangilinan J."/>
            <person name="Larsson K.H."/>
            <person name="Matsuura K."/>
            <person name="Barry K."/>
            <person name="Labutti K."/>
            <person name="Kuo R."/>
            <person name="Ohm R.A."/>
            <person name="Bhattacharya S.S."/>
            <person name="Shirouzu T."/>
            <person name="Yoshinaga Y."/>
            <person name="Martin F.M."/>
            <person name="Grigoriev I.V."/>
            <person name="Hibbett D.S."/>
        </authorList>
    </citation>
    <scope>NUCLEOTIDE SEQUENCE [LARGE SCALE GENOMIC DNA]</scope>
    <source>
        <strain evidence="1 2">L-15889</strain>
    </source>
</reference>